<accession>R1CQM9</accession>
<organism evidence="1 2">
    <name type="scientific">Caldisalinibacter kiritimatiensis</name>
    <dbReference type="NCBI Taxonomy" id="1304284"/>
    <lineage>
        <taxon>Bacteria</taxon>
        <taxon>Bacillati</taxon>
        <taxon>Bacillota</taxon>
        <taxon>Tissierellia</taxon>
        <taxon>Tissierellales</taxon>
        <taxon>Thermohalobacteraceae</taxon>
        <taxon>Caldisalinibacter</taxon>
    </lineage>
</organism>
<evidence type="ECO:0000313" key="2">
    <source>
        <dbReference type="Proteomes" id="UP000013378"/>
    </source>
</evidence>
<comment type="caution">
    <text evidence="1">The sequence shown here is derived from an EMBL/GenBank/DDBJ whole genome shotgun (WGS) entry which is preliminary data.</text>
</comment>
<keyword evidence="2" id="KW-1185">Reference proteome</keyword>
<protein>
    <submittedName>
        <fullName evidence="1">Uncharacterized protein</fullName>
    </submittedName>
</protein>
<gene>
    <name evidence="1" type="ORF">L21TH_0970</name>
</gene>
<dbReference type="Proteomes" id="UP000013378">
    <property type="component" value="Unassembled WGS sequence"/>
</dbReference>
<dbReference type="EMBL" id="ARZA01000096">
    <property type="protein sequence ID" value="EOD00966.1"/>
    <property type="molecule type" value="Genomic_DNA"/>
</dbReference>
<proteinExistence type="predicted"/>
<sequence length="38" mass="4166">MIGSLVSEPSIANLYLSVKNSVSEIINEYSTKSYNNVT</sequence>
<reference evidence="1 2" key="1">
    <citation type="journal article" date="2015" name="Geomicrobiol. J.">
        <title>Caldisalinibacter kiritimatiensis gen. nov., sp. nov., a moderately thermohalophilic thiosulfate-reducing bacterium from a hypersaline microbial mat.</title>
        <authorList>
            <person name="Ben Hania W."/>
            <person name="Joseph M."/>
            <person name="Fiebig A."/>
            <person name="Bunk B."/>
            <person name="Klenk H.-P."/>
            <person name="Fardeau M.-L."/>
            <person name="Spring S."/>
        </authorList>
    </citation>
    <scope>NUCLEOTIDE SEQUENCE [LARGE SCALE GENOMIC DNA]</scope>
    <source>
        <strain evidence="1 2">L21-TH-D2</strain>
    </source>
</reference>
<dbReference type="AlphaFoldDB" id="R1CQM9"/>
<name>R1CQM9_9FIRM</name>
<evidence type="ECO:0000313" key="1">
    <source>
        <dbReference type="EMBL" id="EOD00966.1"/>
    </source>
</evidence>